<dbReference type="InterPro" id="IPR051691">
    <property type="entry name" value="Metab_Enz_Cyan_OpOx_G3PDH"/>
</dbReference>
<name>A0A7V0T7I7_UNCW3</name>
<dbReference type="AlphaFoldDB" id="A0A7V0T7I7"/>
<dbReference type="Proteomes" id="UP000885672">
    <property type="component" value="Unassembled WGS sequence"/>
</dbReference>
<evidence type="ECO:0000313" key="4">
    <source>
        <dbReference type="EMBL" id="HDR00349.1"/>
    </source>
</evidence>
<feature type="region of interest" description="Disordered" evidence="2">
    <location>
        <begin position="130"/>
        <end position="164"/>
    </location>
</feature>
<evidence type="ECO:0000259" key="3">
    <source>
        <dbReference type="Pfam" id="PF04324"/>
    </source>
</evidence>
<feature type="non-terminal residue" evidence="4">
    <location>
        <position position="1"/>
    </location>
</feature>
<proteinExistence type="predicted"/>
<evidence type="ECO:0000256" key="1">
    <source>
        <dbReference type="ARBA" id="ARBA00023002"/>
    </source>
</evidence>
<organism evidence="4">
    <name type="scientific">candidate division WOR-3 bacterium</name>
    <dbReference type="NCBI Taxonomy" id="2052148"/>
    <lineage>
        <taxon>Bacteria</taxon>
        <taxon>Bacteria division WOR-3</taxon>
    </lineage>
</organism>
<comment type="caution">
    <text evidence="4">The sequence shown here is derived from an EMBL/GenBank/DDBJ whole genome shotgun (WGS) entry which is preliminary data.</text>
</comment>
<dbReference type="InterPro" id="IPR041854">
    <property type="entry name" value="BFD-like_2Fe2S-bd_dom_sf"/>
</dbReference>
<sequence>GRAGGFAGRARRRGGLGPRAGEGARRRGGELAAPEAGVPARAGTPARRCPQGTAVAVAKARKKRVRTREGSSPTVVCRCEEVTEEEIRQVIREGHDTLEAVKRVLRTGMGHCQGRGCLRTIARMIEQETGRPVAEQRWPRSRPPLKPLPLGMLGETARRVKGER</sequence>
<gene>
    <name evidence="4" type="ORF">ENN51_08730</name>
</gene>
<reference evidence="4" key="1">
    <citation type="journal article" date="2020" name="mSystems">
        <title>Genome- and Community-Level Interaction Insights into Carbon Utilization and Element Cycling Functions of Hydrothermarchaeota in Hydrothermal Sediment.</title>
        <authorList>
            <person name="Zhou Z."/>
            <person name="Liu Y."/>
            <person name="Xu W."/>
            <person name="Pan J."/>
            <person name="Luo Z.H."/>
            <person name="Li M."/>
        </authorList>
    </citation>
    <scope>NUCLEOTIDE SEQUENCE [LARGE SCALE GENOMIC DNA]</scope>
    <source>
        <strain evidence="4">SpSt-1182</strain>
    </source>
</reference>
<dbReference type="EMBL" id="DSBX01000334">
    <property type="protein sequence ID" value="HDR00349.1"/>
    <property type="molecule type" value="Genomic_DNA"/>
</dbReference>
<feature type="domain" description="BFD-like [2Fe-2S]-binding" evidence="3">
    <location>
        <begin position="75"/>
        <end position="126"/>
    </location>
</feature>
<accession>A0A7V0T7I7</accession>
<dbReference type="GO" id="GO:0016491">
    <property type="term" value="F:oxidoreductase activity"/>
    <property type="evidence" value="ECO:0007669"/>
    <property type="project" value="UniProtKB-KW"/>
</dbReference>
<dbReference type="CDD" id="cd19946">
    <property type="entry name" value="GlpA-like_Fer2_BFD-like"/>
    <property type="match status" value="1"/>
</dbReference>
<feature type="region of interest" description="Disordered" evidence="2">
    <location>
        <begin position="1"/>
        <end position="53"/>
    </location>
</feature>
<dbReference type="Pfam" id="PF04324">
    <property type="entry name" value="Fer2_BFD"/>
    <property type="match status" value="1"/>
</dbReference>
<keyword evidence="1" id="KW-0560">Oxidoreductase</keyword>
<dbReference type="InterPro" id="IPR007419">
    <property type="entry name" value="BFD-like_2Fe2S-bd_dom"/>
</dbReference>
<protein>
    <recommendedName>
        <fullName evidence="3">BFD-like [2Fe-2S]-binding domain-containing protein</fullName>
    </recommendedName>
</protein>
<dbReference type="Gene3D" id="1.10.10.1100">
    <property type="entry name" value="BFD-like [2Fe-2S]-binding domain"/>
    <property type="match status" value="1"/>
</dbReference>
<dbReference type="PANTHER" id="PTHR42949:SF3">
    <property type="entry name" value="ANAEROBIC GLYCEROL-3-PHOSPHATE DEHYDROGENASE SUBUNIT B"/>
    <property type="match status" value="1"/>
</dbReference>
<dbReference type="PANTHER" id="PTHR42949">
    <property type="entry name" value="ANAEROBIC GLYCEROL-3-PHOSPHATE DEHYDROGENASE SUBUNIT B"/>
    <property type="match status" value="1"/>
</dbReference>
<evidence type="ECO:0000256" key="2">
    <source>
        <dbReference type="SAM" id="MobiDB-lite"/>
    </source>
</evidence>